<evidence type="ECO:0000313" key="3">
    <source>
        <dbReference type="Proteomes" id="UP000067626"/>
    </source>
</evidence>
<keyword evidence="1" id="KW-0472">Membrane</keyword>
<keyword evidence="3" id="KW-1185">Reference proteome</keyword>
<dbReference type="KEGG" id="ccro:CMC5_065570"/>
<name>A0A0K1ENB1_CHOCO</name>
<evidence type="ECO:0008006" key="4">
    <source>
        <dbReference type="Google" id="ProtNLM"/>
    </source>
</evidence>
<feature type="transmembrane region" description="Helical" evidence="1">
    <location>
        <begin position="135"/>
        <end position="160"/>
    </location>
</feature>
<keyword evidence="1" id="KW-1133">Transmembrane helix</keyword>
<dbReference type="STRING" id="52.CMC5_065570"/>
<keyword evidence="1" id="KW-0812">Transmembrane</keyword>
<sequence>MSGSATEKTYEMLWDCRYCGQKKLLGLTHRFCASCGAPQDAAARYFPSEQEKVAVEEHQHVGVDLRCPACSAWNSRRSNCCTHCGGPLTAAQEARMRADQVRHEGQVFGIESVQDARREFGATAPPRGAQPKKKAFSVVVALAVVLGLGALGFACAFLFWTKPASFKVVGHAWERRVEIETFGPVRKSGWCDELPGGVKEISRRRETRSTKQVQAGEECSTRRKDQGDGTFKESRECKPKFRDEPVMGERCEYEMNAWAAKDVVTASGSVLEDTPVWPKVTLKRPGTCVGCDREGKRSERYEVKLVDSSSAKVQTCEFEQSKWSSFAGGSEWVGKVGVLSNGVDCDSLGPR</sequence>
<dbReference type="EMBL" id="CP012159">
    <property type="protein sequence ID" value="AKT42331.1"/>
    <property type="molecule type" value="Genomic_DNA"/>
</dbReference>
<protein>
    <recommendedName>
        <fullName evidence="4">RanBP2-type domain-containing protein</fullName>
    </recommendedName>
</protein>
<evidence type="ECO:0000256" key="1">
    <source>
        <dbReference type="SAM" id="Phobius"/>
    </source>
</evidence>
<evidence type="ECO:0000313" key="2">
    <source>
        <dbReference type="EMBL" id="AKT42331.1"/>
    </source>
</evidence>
<dbReference type="Proteomes" id="UP000067626">
    <property type="component" value="Chromosome"/>
</dbReference>
<gene>
    <name evidence="2" type="ORF">CMC5_065570</name>
</gene>
<proteinExistence type="predicted"/>
<organism evidence="2 3">
    <name type="scientific">Chondromyces crocatus</name>
    <dbReference type="NCBI Taxonomy" id="52"/>
    <lineage>
        <taxon>Bacteria</taxon>
        <taxon>Pseudomonadati</taxon>
        <taxon>Myxococcota</taxon>
        <taxon>Polyangia</taxon>
        <taxon>Polyangiales</taxon>
        <taxon>Polyangiaceae</taxon>
        <taxon>Chondromyces</taxon>
    </lineage>
</organism>
<reference evidence="2 3" key="1">
    <citation type="submission" date="2015-07" db="EMBL/GenBank/DDBJ databases">
        <title>Genome analysis of myxobacterium Chondromyces crocatus Cm c5 reveals a high potential for natural compound synthesis and the genetic basis for the loss of fruiting body formation.</title>
        <authorList>
            <person name="Zaburannyi N."/>
            <person name="Bunk B."/>
            <person name="Maier J."/>
            <person name="Overmann J."/>
            <person name="Mueller R."/>
        </authorList>
    </citation>
    <scope>NUCLEOTIDE SEQUENCE [LARGE SCALE GENOMIC DNA]</scope>
    <source>
        <strain evidence="2 3">Cm c5</strain>
    </source>
</reference>
<dbReference type="AlphaFoldDB" id="A0A0K1ENB1"/>
<accession>A0A0K1ENB1</accession>